<protein>
    <recommendedName>
        <fullName evidence="5">TIGR04222 domain-containing protein</fullName>
    </recommendedName>
</protein>
<sequence>MQRPWGLSGPEFLDLYWIALAVVTAFALLLRVRLRGTRASAPAGALGLYELAYLSGGPRRAVETSVARLIDTGALRLTRDNTVQVVGSPVPADPVDQAVLADAGRYRKRTLTLLVPSVCEHEAVRALAARLSEVDMLVPPEVAKSKLRLGVAPMALLLVVGVARWVGELLAGAPVGWLTLLLALTGVLIALLGKAAPLTRTAKGSAAVAGARAGEFTGGWRATGSTSDAESVALDGMSAHSDAVLRASMDKPAFPSAGGRRPSRRSAGAAGYTSTGIIHFNGGGHGGGDGGGDGGGGSCGGGGCGGGGT</sequence>
<dbReference type="RefSeq" id="WP_189226058.1">
    <property type="nucleotide sequence ID" value="NZ_BMRG01000013.1"/>
</dbReference>
<keyword evidence="4" id="KW-1185">Reference proteome</keyword>
<keyword evidence="2" id="KW-1133">Transmembrane helix</keyword>
<dbReference type="InterPro" id="IPR026467">
    <property type="entry name" value="Ser/Gly_Cys_C_dom"/>
</dbReference>
<comment type="caution">
    <text evidence="3">The sequence shown here is derived from an EMBL/GenBank/DDBJ whole genome shotgun (WGS) entry which is preliminary data.</text>
</comment>
<evidence type="ECO:0000313" key="3">
    <source>
        <dbReference type="EMBL" id="GGP73221.1"/>
    </source>
</evidence>
<feature type="compositionally biased region" description="Low complexity" evidence="1">
    <location>
        <begin position="255"/>
        <end position="269"/>
    </location>
</feature>
<dbReference type="EMBL" id="BMRG01000013">
    <property type="protein sequence ID" value="GGP73221.1"/>
    <property type="molecule type" value="Genomic_DNA"/>
</dbReference>
<evidence type="ECO:0008006" key="5">
    <source>
        <dbReference type="Google" id="ProtNLM"/>
    </source>
</evidence>
<dbReference type="Proteomes" id="UP000639606">
    <property type="component" value="Unassembled WGS sequence"/>
</dbReference>
<feature type="transmembrane region" description="Helical" evidence="2">
    <location>
        <begin position="15"/>
        <end position="32"/>
    </location>
</feature>
<evidence type="ECO:0000313" key="4">
    <source>
        <dbReference type="Proteomes" id="UP000639606"/>
    </source>
</evidence>
<feature type="transmembrane region" description="Helical" evidence="2">
    <location>
        <begin position="173"/>
        <end position="193"/>
    </location>
</feature>
<reference evidence="3" key="2">
    <citation type="submission" date="2020-09" db="EMBL/GenBank/DDBJ databases">
        <authorList>
            <person name="Sun Q."/>
            <person name="Ohkuma M."/>
        </authorList>
    </citation>
    <scope>NUCLEOTIDE SEQUENCE</scope>
    <source>
        <strain evidence="3">JCM 3313</strain>
    </source>
</reference>
<dbReference type="NCBIfam" id="TIGR04222">
    <property type="entry name" value="near_uncomplex"/>
    <property type="match status" value="1"/>
</dbReference>
<feature type="transmembrane region" description="Helical" evidence="2">
    <location>
        <begin position="149"/>
        <end position="167"/>
    </location>
</feature>
<feature type="region of interest" description="Disordered" evidence="1">
    <location>
        <begin position="289"/>
        <end position="309"/>
    </location>
</feature>
<name>A0A918ATP5_9PSEU</name>
<dbReference type="AlphaFoldDB" id="A0A918ATP5"/>
<keyword evidence="2" id="KW-0472">Membrane</keyword>
<organism evidence="3 4">
    <name type="scientific">Saccharothrix coeruleofusca</name>
    <dbReference type="NCBI Taxonomy" id="33919"/>
    <lineage>
        <taxon>Bacteria</taxon>
        <taxon>Bacillati</taxon>
        <taxon>Actinomycetota</taxon>
        <taxon>Actinomycetes</taxon>
        <taxon>Pseudonocardiales</taxon>
        <taxon>Pseudonocardiaceae</taxon>
        <taxon>Saccharothrix</taxon>
    </lineage>
</organism>
<evidence type="ECO:0000256" key="1">
    <source>
        <dbReference type="SAM" id="MobiDB-lite"/>
    </source>
</evidence>
<gene>
    <name evidence="3" type="ORF">GCM10010185_53390</name>
</gene>
<reference evidence="3" key="1">
    <citation type="journal article" date="2014" name="Int. J. Syst. Evol. Microbiol.">
        <title>Complete genome sequence of Corynebacterium casei LMG S-19264T (=DSM 44701T), isolated from a smear-ripened cheese.</title>
        <authorList>
            <consortium name="US DOE Joint Genome Institute (JGI-PGF)"/>
            <person name="Walter F."/>
            <person name="Albersmeier A."/>
            <person name="Kalinowski J."/>
            <person name="Ruckert C."/>
        </authorList>
    </citation>
    <scope>NUCLEOTIDE SEQUENCE</scope>
    <source>
        <strain evidence="3">JCM 3313</strain>
    </source>
</reference>
<keyword evidence="2" id="KW-0812">Transmembrane</keyword>
<accession>A0A918ATP5</accession>
<evidence type="ECO:0000256" key="2">
    <source>
        <dbReference type="SAM" id="Phobius"/>
    </source>
</evidence>
<feature type="region of interest" description="Disordered" evidence="1">
    <location>
        <begin position="250"/>
        <end position="269"/>
    </location>
</feature>
<proteinExistence type="predicted"/>